<name>A0A1Q3CIX5_CEPFO</name>
<dbReference type="PANTHER" id="PTHR33116:SF66">
    <property type="entry name" value="REVERSE TRANSCRIPTASE ZINC-BINDING DOMAIN-CONTAINING PROTEIN"/>
    <property type="match status" value="1"/>
</dbReference>
<dbReference type="OrthoDB" id="1040744at2759"/>
<dbReference type="Proteomes" id="UP000187406">
    <property type="component" value="Unassembled WGS sequence"/>
</dbReference>
<dbReference type="InParanoid" id="A0A1Q3CIX5"/>
<evidence type="ECO:0000313" key="2">
    <source>
        <dbReference type="Proteomes" id="UP000187406"/>
    </source>
</evidence>
<dbReference type="EMBL" id="BDDD01002110">
    <property type="protein sequence ID" value="GAV80062.1"/>
    <property type="molecule type" value="Genomic_DNA"/>
</dbReference>
<sequence length="139" mass="16385">MRDKLLPLGIVASARCSFNCGKNKSIEHLFFACPFTQSIWIQILRMCNIRRQILPWPDEIQWMTDHSRGNRFPQDLQKLAFAATVFHVWMERNRRCFKKSFLTRELIIHKIQEDVGARLESLKSSAVHTEEHYHSLGCK</sequence>
<organism evidence="1 2">
    <name type="scientific">Cephalotus follicularis</name>
    <name type="common">Albany pitcher plant</name>
    <dbReference type="NCBI Taxonomy" id="3775"/>
    <lineage>
        <taxon>Eukaryota</taxon>
        <taxon>Viridiplantae</taxon>
        <taxon>Streptophyta</taxon>
        <taxon>Embryophyta</taxon>
        <taxon>Tracheophyta</taxon>
        <taxon>Spermatophyta</taxon>
        <taxon>Magnoliopsida</taxon>
        <taxon>eudicotyledons</taxon>
        <taxon>Gunneridae</taxon>
        <taxon>Pentapetalae</taxon>
        <taxon>rosids</taxon>
        <taxon>fabids</taxon>
        <taxon>Oxalidales</taxon>
        <taxon>Cephalotaceae</taxon>
        <taxon>Cephalotus</taxon>
    </lineage>
</organism>
<reference evidence="2" key="1">
    <citation type="submission" date="2016-04" db="EMBL/GenBank/DDBJ databases">
        <title>Cephalotus genome sequencing.</title>
        <authorList>
            <person name="Fukushima K."/>
            <person name="Hasebe M."/>
            <person name="Fang X."/>
        </authorList>
    </citation>
    <scope>NUCLEOTIDE SEQUENCE [LARGE SCALE GENOMIC DNA]</scope>
    <source>
        <strain evidence="2">cv. St1</strain>
    </source>
</reference>
<evidence type="ECO:0000313" key="1">
    <source>
        <dbReference type="EMBL" id="GAV80062.1"/>
    </source>
</evidence>
<dbReference type="PANTHER" id="PTHR33116">
    <property type="entry name" value="REVERSE TRANSCRIPTASE ZINC-BINDING DOMAIN-CONTAINING PROTEIN-RELATED-RELATED"/>
    <property type="match status" value="1"/>
</dbReference>
<accession>A0A1Q3CIX5</accession>
<dbReference type="AlphaFoldDB" id="A0A1Q3CIX5"/>
<protein>
    <submittedName>
        <fullName evidence="1">Zf-RVT domain-containing protein</fullName>
    </submittedName>
</protein>
<proteinExistence type="predicted"/>
<gene>
    <name evidence="1" type="ORF">CFOL_v3_23524</name>
</gene>
<comment type="caution">
    <text evidence="1">The sequence shown here is derived from an EMBL/GenBank/DDBJ whole genome shotgun (WGS) entry which is preliminary data.</text>
</comment>
<keyword evidence="2" id="KW-1185">Reference proteome</keyword>